<organism evidence="1 2">
    <name type="scientific">Rangifer tarandus platyrhynchus</name>
    <name type="common">Svalbard reindeer</name>
    <dbReference type="NCBI Taxonomy" id="3082113"/>
    <lineage>
        <taxon>Eukaryota</taxon>
        <taxon>Metazoa</taxon>
        <taxon>Chordata</taxon>
        <taxon>Craniata</taxon>
        <taxon>Vertebrata</taxon>
        <taxon>Euteleostomi</taxon>
        <taxon>Mammalia</taxon>
        <taxon>Eutheria</taxon>
        <taxon>Laurasiatheria</taxon>
        <taxon>Artiodactyla</taxon>
        <taxon>Ruminantia</taxon>
        <taxon>Pecora</taxon>
        <taxon>Cervidae</taxon>
        <taxon>Odocoileinae</taxon>
        <taxon>Rangifer</taxon>
    </lineage>
</organism>
<accession>A0ACB0EXG7</accession>
<proteinExistence type="predicted"/>
<name>A0ACB0EXG7_RANTA</name>
<dbReference type="Proteomes" id="UP001162501">
    <property type="component" value="Chromosome 27"/>
</dbReference>
<dbReference type="EMBL" id="OX596111">
    <property type="protein sequence ID" value="CAI9704661.1"/>
    <property type="molecule type" value="Genomic_DNA"/>
</dbReference>
<gene>
    <name evidence="1" type="ORF">MRATA1EN3_LOCUS15874</name>
</gene>
<evidence type="ECO:0000313" key="2">
    <source>
        <dbReference type="Proteomes" id="UP001162501"/>
    </source>
</evidence>
<protein>
    <submittedName>
        <fullName evidence="1">Uncharacterized protein</fullName>
    </submittedName>
</protein>
<evidence type="ECO:0000313" key="1">
    <source>
        <dbReference type="EMBL" id="CAI9704661.1"/>
    </source>
</evidence>
<reference evidence="1" key="1">
    <citation type="submission" date="2023-05" db="EMBL/GenBank/DDBJ databases">
        <authorList>
            <consortium name="ELIXIR-Norway"/>
        </authorList>
    </citation>
    <scope>NUCLEOTIDE SEQUENCE</scope>
</reference>
<sequence length="303" mass="32431">MSGRLPRTGGKFSSLSDKWGEVSRVARRTWARPVGNLWAARGEGWSSGRALFAPGLSLRLPRRPPRRTRGEAAAAWKGAGLGRGRRDSRATQTALQTHTAGDRLARLQDPESRGRPGFSPSTPASVPPPKSAKHFTKCALPRGLEAAGRGRGRPTWGAAQPRSPESSEPGCATAATRRRERSAASGGGERLQRRSPGLGESANIFQTTQTFLLSPRSGASLGWNCSPDSRGALGRDSSPGFLRGSANFAEPGTRGSRPSAEPSRRFSLGLEAQSRGFSPPRGRAARPPWLGPLSPQHRPQNWR</sequence>